<dbReference type="Pfam" id="PF26079">
    <property type="entry name" value="Baseplate_J_C"/>
    <property type="match status" value="1"/>
</dbReference>
<dbReference type="Pfam" id="PF26078">
    <property type="entry name" value="Baseplate_J_M"/>
    <property type="match status" value="1"/>
</dbReference>
<protein>
    <submittedName>
        <fullName evidence="3">Phage-related baseplate assembly protein</fullName>
    </submittedName>
</protein>
<sequence>MPTIDLSQLPPPDVVEPLDYESLLAERKATLISLYPEEQQEAIARTLELESEPLVKLLEENSYRELILRQRVNEAARAVMVAYASGNDLDLLGANNNITRLVLKPADNSTIPPTLAVMEPDNDFRVRIPQAFEGLSVAGPVGAYEYHARSADGRIADASATSPSPANVIVTIMSRENNGVASQELLDKVASVLNDENVRPVADRVKVQSANVVAYQIDAVLYLYPTPEAEPIRIAAEQKLKRYVEAQHRLGRDIRLSAIYAALHVEGVQRVELKSPTQDVVLDKTQASYCTSAKLTVGGSDE</sequence>
<dbReference type="EMBL" id="JGVH01000090">
    <property type="protein sequence ID" value="KER01339.1"/>
    <property type="molecule type" value="Genomic_DNA"/>
</dbReference>
<dbReference type="AlphaFoldDB" id="A0A081RRN6"/>
<name>A0A081RRN6_PHOTE</name>
<organism evidence="3 4">
    <name type="scientific">Photorhabdus temperata subsp. temperata Meg1</name>
    <dbReference type="NCBI Taxonomy" id="1393735"/>
    <lineage>
        <taxon>Bacteria</taxon>
        <taxon>Pseudomonadati</taxon>
        <taxon>Pseudomonadota</taxon>
        <taxon>Gammaproteobacteria</taxon>
        <taxon>Enterobacterales</taxon>
        <taxon>Morganellaceae</taxon>
        <taxon>Photorhabdus</taxon>
    </lineage>
</organism>
<dbReference type="InterPro" id="IPR014507">
    <property type="entry name" value="Baseplate_assembly_J_pred"/>
</dbReference>
<accession>A0A081RRN6</accession>
<dbReference type="RefSeq" id="WP_036841225.1">
    <property type="nucleotide sequence ID" value="NZ_CAWLUD010000090.1"/>
</dbReference>
<dbReference type="InterPro" id="IPR052726">
    <property type="entry name" value="Phage_Baseplate_Hub"/>
</dbReference>
<evidence type="ECO:0000313" key="3">
    <source>
        <dbReference type="EMBL" id="KER01339.1"/>
    </source>
</evidence>
<gene>
    <name evidence="3" type="ORF">MEG1DRAFT_04041</name>
</gene>
<comment type="caution">
    <text evidence="3">The sequence shown here is derived from an EMBL/GenBank/DDBJ whole genome shotgun (WGS) entry which is preliminary data.</text>
</comment>
<feature type="domain" description="Baseplate J-like central" evidence="1">
    <location>
        <begin position="137"/>
        <end position="208"/>
    </location>
</feature>
<evidence type="ECO:0000259" key="2">
    <source>
        <dbReference type="Pfam" id="PF26079"/>
    </source>
</evidence>
<feature type="domain" description="Baseplate J-like C-terminal" evidence="2">
    <location>
        <begin position="215"/>
        <end position="290"/>
    </location>
</feature>
<dbReference type="Proteomes" id="UP000028002">
    <property type="component" value="Unassembled WGS sequence"/>
</dbReference>
<dbReference type="PATRIC" id="fig|1393735.3.peg.4137"/>
<dbReference type="PANTHER" id="PTHR35862:SF1">
    <property type="entry name" value="FELS-2 PROPHAGE PROTEIN"/>
    <property type="match status" value="1"/>
</dbReference>
<dbReference type="PANTHER" id="PTHR35862">
    <property type="entry name" value="FELS-2 PROPHAGE PROTEIN"/>
    <property type="match status" value="1"/>
</dbReference>
<dbReference type="InterPro" id="IPR058530">
    <property type="entry name" value="Baseplate_J-like_C"/>
</dbReference>
<reference evidence="3 4" key="1">
    <citation type="submission" date="2014-03" db="EMBL/GenBank/DDBJ databases">
        <title>Draft Genome of Photorhabdus temperata Meg1.</title>
        <authorList>
            <person name="Hurst S.G.IV."/>
            <person name="Morris K."/>
            <person name="Thomas K."/>
            <person name="Tisa L.S."/>
        </authorList>
    </citation>
    <scope>NUCLEOTIDE SEQUENCE [LARGE SCALE GENOMIC DNA]</scope>
    <source>
        <strain evidence="3 4">Meg1</strain>
    </source>
</reference>
<dbReference type="PIRSF" id="PIRSF020481">
    <property type="entry name" value="BAP"/>
    <property type="match status" value="1"/>
</dbReference>
<evidence type="ECO:0000313" key="4">
    <source>
        <dbReference type="Proteomes" id="UP000028002"/>
    </source>
</evidence>
<dbReference type="InterPro" id="IPR058531">
    <property type="entry name" value="Baseplate_J_M"/>
</dbReference>
<proteinExistence type="predicted"/>
<evidence type="ECO:0000259" key="1">
    <source>
        <dbReference type="Pfam" id="PF26078"/>
    </source>
</evidence>